<sequence length="245" mass="26577">MMAAEDAATAEAEAPAEADSNGAQEQLLSPLDRARQALEDENFDRSLMGELLAELEGELFDLRDQLAASAGVASKAEGLEGSLAASKDQLLRLTADFENFRKRTAAEKDELSSRAKGDVIAGLLPCLDNFELARTQVKPETEGEQKINNSYQGLYKQMVDIMKGLGVETVDTVGAPFDPELHEAIMREPSDDVPDGTVLLEFRKGFRMGERLLRPAMVKVSFREEAAPAASADTDSEPNSIDESP</sequence>
<dbReference type="EMBL" id="CP126208">
    <property type="protein sequence ID" value="WIA08721.1"/>
    <property type="molecule type" value="Genomic_DNA"/>
</dbReference>
<feature type="region of interest" description="Disordered" evidence="5">
    <location>
        <begin position="1"/>
        <end position="35"/>
    </location>
</feature>
<proteinExistence type="inferred from homology"/>
<evidence type="ECO:0000313" key="6">
    <source>
        <dbReference type="EMBL" id="WIA08721.1"/>
    </source>
</evidence>
<evidence type="ECO:0000256" key="2">
    <source>
        <dbReference type="ARBA" id="ARBA00023186"/>
    </source>
</evidence>
<evidence type="ECO:0000313" key="7">
    <source>
        <dbReference type="Proteomes" id="UP001244341"/>
    </source>
</evidence>
<dbReference type="HAMAP" id="MF_01151">
    <property type="entry name" value="GrpE"/>
    <property type="match status" value="1"/>
</dbReference>
<evidence type="ECO:0000256" key="4">
    <source>
        <dbReference type="RuleBase" id="RU004478"/>
    </source>
</evidence>
<dbReference type="PROSITE" id="PS01071">
    <property type="entry name" value="GRPE"/>
    <property type="match status" value="1"/>
</dbReference>
<protein>
    <recommendedName>
        <fullName evidence="3">GrpE protein homolog</fullName>
    </recommendedName>
</protein>
<evidence type="ECO:0000256" key="1">
    <source>
        <dbReference type="ARBA" id="ARBA00009054"/>
    </source>
</evidence>
<dbReference type="InterPro" id="IPR009012">
    <property type="entry name" value="GrpE_head"/>
</dbReference>
<dbReference type="PANTHER" id="PTHR21237:SF40">
    <property type="entry name" value="CELL CYCLE AND APOPTOSIS REGULATOR PROTEIN 2"/>
    <property type="match status" value="1"/>
</dbReference>
<dbReference type="InterPro" id="IPR013805">
    <property type="entry name" value="GrpE_CC"/>
</dbReference>
<keyword evidence="3" id="KW-0496">Mitochondrion</keyword>
<dbReference type="PRINTS" id="PR00773">
    <property type="entry name" value="GRPEPROTEIN"/>
</dbReference>
<accession>A0ABY8TK99</accession>
<reference evidence="6 7" key="1">
    <citation type="submission" date="2023-05" db="EMBL/GenBank/DDBJ databases">
        <title>A 100% complete, gapless, phased diploid assembly of the Scenedesmus obliquus UTEX 3031 genome.</title>
        <authorList>
            <person name="Biondi T.C."/>
            <person name="Hanschen E.R."/>
            <person name="Kwon T."/>
            <person name="Eng W."/>
            <person name="Kruse C.P.S."/>
            <person name="Koehler S.I."/>
            <person name="Kunde Y."/>
            <person name="Gleasner C.D."/>
            <person name="You Mak K.T."/>
            <person name="Polle J."/>
            <person name="Hovde B.T."/>
            <person name="Starkenburg S.R."/>
        </authorList>
    </citation>
    <scope>NUCLEOTIDE SEQUENCE [LARGE SCALE GENOMIC DNA]</scope>
    <source>
        <strain evidence="6 7">DOE0152z</strain>
    </source>
</reference>
<organism evidence="6 7">
    <name type="scientific">Tetradesmus obliquus</name>
    <name type="common">Green alga</name>
    <name type="synonym">Acutodesmus obliquus</name>
    <dbReference type="NCBI Taxonomy" id="3088"/>
    <lineage>
        <taxon>Eukaryota</taxon>
        <taxon>Viridiplantae</taxon>
        <taxon>Chlorophyta</taxon>
        <taxon>core chlorophytes</taxon>
        <taxon>Chlorophyceae</taxon>
        <taxon>CS clade</taxon>
        <taxon>Sphaeropleales</taxon>
        <taxon>Scenedesmaceae</taxon>
        <taxon>Tetradesmus</taxon>
    </lineage>
</organism>
<dbReference type="NCBIfam" id="NF010741">
    <property type="entry name" value="PRK14143.1"/>
    <property type="match status" value="1"/>
</dbReference>
<comment type="function">
    <text evidence="3">Essential component of the PAM complex, a complex required for the translocation of transit peptide-containing proteins from the inner membrane into the mitochondrial matrix in an ATP-dependent manner.</text>
</comment>
<keyword evidence="2 3" id="KW-0143">Chaperone</keyword>
<evidence type="ECO:0000256" key="5">
    <source>
        <dbReference type="SAM" id="MobiDB-lite"/>
    </source>
</evidence>
<keyword evidence="7" id="KW-1185">Reference proteome</keyword>
<dbReference type="Pfam" id="PF01025">
    <property type="entry name" value="GrpE"/>
    <property type="match status" value="1"/>
</dbReference>
<dbReference type="InterPro" id="IPR000740">
    <property type="entry name" value="GrpE"/>
</dbReference>
<dbReference type="CDD" id="cd00446">
    <property type="entry name" value="GrpE"/>
    <property type="match status" value="1"/>
</dbReference>
<feature type="compositionally biased region" description="Low complexity" evidence="5">
    <location>
        <begin position="1"/>
        <end position="18"/>
    </location>
</feature>
<comment type="subcellular location">
    <subcellularLocation>
        <location evidence="3">Mitochondrion matrix</location>
    </subcellularLocation>
</comment>
<gene>
    <name evidence="6" type="ORF">OEZ85_008145</name>
</gene>
<dbReference type="SUPFAM" id="SSF51064">
    <property type="entry name" value="Head domain of nucleotide exchange factor GrpE"/>
    <property type="match status" value="1"/>
</dbReference>
<feature type="region of interest" description="Disordered" evidence="5">
    <location>
        <begin position="225"/>
        <end position="245"/>
    </location>
</feature>
<dbReference type="Gene3D" id="2.30.22.10">
    <property type="entry name" value="Head domain of nucleotide exchange factor GrpE"/>
    <property type="match status" value="1"/>
</dbReference>
<dbReference type="Gene3D" id="3.90.20.20">
    <property type="match status" value="1"/>
</dbReference>
<dbReference type="Proteomes" id="UP001244341">
    <property type="component" value="Chromosome 1b"/>
</dbReference>
<evidence type="ECO:0000256" key="3">
    <source>
        <dbReference type="RuleBase" id="RU000640"/>
    </source>
</evidence>
<dbReference type="SUPFAM" id="SSF58014">
    <property type="entry name" value="Coiled-coil domain of nucleotide exchange factor GrpE"/>
    <property type="match status" value="1"/>
</dbReference>
<name>A0ABY8TK99_TETOB</name>
<dbReference type="PANTHER" id="PTHR21237">
    <property type="entry name" value="GRPE PROTEIN"/>
    <property type="match status" value="1"/>
</dbReference>
<comment type="similarity">
    <text evidence="1 4">Belongs to the GrpE family.</text>
</comment>